<dbReference type="PANTHER" id="PTHR45138:SF9">
    <property type="entry name" value="DIGUANYLATE CYCLASE DGCM-RELATED"/>
    <property type="match status" value="1"/>
</dbReference>
<evidence type="ECO:0000256" key="2">
    <source>
        <dbReference type="ARBA" id="ARBA00034247"/>
    </source>
</evidence>
<feature type="modified residue" description="4-aspartylphosphate" evidence="3">
    <location>
        <position position="52"/>
    </location>
</feature>
<evidence type="ECO:0000256" key="1">
    <source>
        <dbReference type="ARBA" id="ARBA00012528"/>
    </source>
</evidence>
<dbReference type="InterPro" id="IPR001789">
    <property type="entry name" value="Sig_transdc_resp-reg_receiver"/>
</dbReference>
<dbReference type="NCBIfam" id="TIGR00254">
    <property type="entry name" value="GGDEF"/>
    <property type="match status" value="1"/>
</dbReference>
<dbReference type="GO" id="GO:0052621">
    <property type="term" value="F:diguanylate cyclase activity"/>
    <property type="evidence" value="ECO:0007669"/>
    <property type="project" value="UniProtKB-EC"/>
</dbReference>
<keyword evidence="3" id="KW-0597">Phosphoprotein</keyword>
<dbReference type="Pfam" id="PF00990">
    <property type="entry name" value="GGDEF"/>
    <property type="match status" value="1"/>
</dbReference>
<dbReference type="AlphaFoldDB" id="A0A3D9HE11"/>
<organism evidence="6 7">
    <name type="scientific">Aestuariispira insulae</name>
    <dbReference type="NCBI Taxonomy" id="1461337"/>
    <lineage>
        <taxon>Bacteria</taxon>
        <taxon>Pseudomonadati</taxon>
        <taxon>Pseudomonadota</taxon>
        <taxon>Alphaproteobacteria</taxon>
        <taxon>Rhodospirillales</taxon>
        <taxon>Kiloniellaceae</taxon>
        <taxon>Aestuariispira</taxon>
    </lineage>
</organism>
<dbReference type="Proteomes" id="UP000256845">
    <property type="component" value="Unassembled WGS sequence"/>
</dbReference>
<dbReference type="EMBL" id="QRDW01000009">
    <property type="protein sequence ID" value="RED47712.1"/>
    <property type="molecule type" value="Genomic_DNA"/>
</dbReference>
<evidence type="ECO:0000313" key="7">
    <source>
        <dbReference type="Proteomes" id="UP000256845"/>
    </source>
</evidence>
<feature type="domain" description="GGDEF" evidence="5">
    <location>
        <begin position="162"/>
        <end position="295"/>
    </location>
</feature>
<dbReference type="Gene3D" id="3.40.50.2300">
    <property type="match status" value="1"/>
</dbReference>
<dbReference type="PANTHER" id="PTHR45138">
    <property type="entry name" value="REGULATORY COMPONENTS OF SENSORY TRANSDUCTION SYSTEM"/>
    <property type="match status" value="1"/>
</dbReference>
<dbReference type="GO" id="GO:1902201">
    <property type="term" value="P:negative regulation of bacterial-type flagellum-dependent cell motility"/>
    <property type="evidence" value="ECO:0007669"/>
    <property type="project" value="TreeGrafter"/>
</dbReference>
<dbReference type="InterPro" id="IPR011006">
    <property type="entry name" value="CheY-like_superfamily"/>
</dbReference>
<dbReference type="Pfam" id="PF00072">
    <property type="entry name" value="Response_reg"/>
    <property type="match status" value="1"/>
</dbReference>
<gene>
    <name evidence="6" type="ORF">DFP90_10976</name>
</gene>
<name>A0A3D9HE11_9PROT</name>
<keyword evidence="7" id="KW-1185">Reference proteome</keyword>
<dbReference type="SMART" id="SM00267">
    <property type="entry name" value="GGDEF"/>
    <property type="match status" value="1"/>
</dbReference>
<dbReference type="Gene3D" id="3.30.70.270">
    <property type="match status" value="1"/>
</dbReference>
<feature type="domain" description="Response regulatory" evidence="4">
    <location>
        <begin position="2"/>
        <end position="119"/>
    </location>
</feature>
<evidence type="ECO:0000259" key="4">
    <source>
        <dbReference type="PROSITE" id="PS50110"/>
    </source>
</evidence>
<dbReference type="GO" id="GO:0043709">
    <property type="term" value="P:cell adhesion involved in single-species biofilm formation"/>
    <property type="evidence" value="ECO:0007669"/>
    <property type="project" value="TreeGrafter"/>
</dbReference>
<dbReference type="EC" id="2.7.7.65" evidence="1"/>
<dbReference type="GO" id="GO:0000160">
    <property type="term" value="P:phosphorelay signal transduction system"/>
    <property type="evidence" value="ECO:0007669"/>
    <property type="project" value="InterPro"/>
</dbReference>
<dbReference type="RefSeq" id="WP_115937862.1">
    <property type="nucleotide sequence ID" value="NZ_QRDW01000009.1"/>
</dbReference>
<dbReference type="SUPFAM" id="SSF52172">
    <property type="entry name" value="CheY-like"/>
    <property type="match status" value="1"/>
</dbReference>
<dbReference type="CDD" id="cd01949">
    <property type="entry name" value="GGDEF"/>
    <property type="match status" value="1"/>
</dbReference>
<evidence type="ECO:0000313" key="6">
    <source>
        <dbReference type="EMBL" id="RED47712.1"/>
    </source>
</evidence>
<proteinExistence type="predicted"/>
<dbReference type="InterPro" id="IPR000160">
    <property type="entry name" value="GGDEF_dom"/>
</dbReference>
<evidence type="ECO:0000256" key="3">
    <source>
        <dbReference type="PROSITE-ProRule" id="PRU00169"/>
    </source>
</evidence>
<evidence type="ECO:0000259" key="5">
    <source>
        <dbReference type="PROSITE" id="PS50887"/>
    </source>
</evidence>
<dbReference type="SUPFAM" id="SSF55073">
    <property type="entry name" value="Nucleotide cyclase"/>
    <property type="match status" value="1"/>
</dbReference>
<dbReference type="SMART" id="SM00448">
    <property type="entry name" value="REC"/>
    <property type="match status" value="1"/>
</dbReference>
<sequence length="295" mass="33148">MQVVVIDDTLITARLIGEYLKQLSDVTVHTYTDPVEGLEFCLSQDIDLVLVDYLMPDMDGMEYIKRYRAERTPEEYPVIMVTAMEDKEILREAFELGANDFVDKPVEPIELLARGKNLLALRRKSVELRELATVDSLTGVFIRRHFLEESEHEVAREQRYGGKLSVIMVDADHFKSVNDTYGHAAGDEVLRHLAKSCKDHLRDQDFVGRLGGEEFAIMLPETDLVSAQKVAERIRVNVAESVVATKDGSEIRYTVSQGVAQWHSGESLSAMMQRADAALYAAKEGGRNRVEQAAA</sequence>
<protein>
    <recommendedName>
        <fullName evidence="1">diguanylate cyclase</fullName>
        <ecNumber evidence="1">2.7.7.65</ecNumber>
    </recommendedName>
</protein>
<comment type="catalytic activity">
    <reaction evidence="2">
        <text>2 GTP = 3',3'-c-di-GMP + 2 diphosphate</text>
        <dbReference type="Rhea" id="RHEA:24898"/>
        <dbReference type="ChEBI" id="CHEBI:33019"/>
        <dbReference type="ChEBI" id="CHEBI:37565"/>
        <dbReference type="ChEBI" id="CHEBI:58805"/>
        <dbReference type="EC" id="2.7.7.65"/>
    </reaction>
</comment>
<dbReference type="PROSITE" id="PS50110">
    <property type="entry name" value="RESPONSE_REGULATORY"/>
    <property type="match status" value="1"/>
</dbReference>
<comment type="caution">
    <text evidence="6">The sequence shown here is derived from an EMBL/GenBank/DDBJ whole genome shotgun (WGS) entry which is preliminary data.</text>
</comment>
<dbReference type="InterPro" id="IPR029787">
    <property type="entry name" value="Nucleotide_cyclase"/>
</dbReference>
<dbReference type="OrthoDB" id="9812260at2"/>
<dbReference type="InterPro" id="IPR050469">
    <property type="entry name" value="Diguanylate_Cyclase"/>
</dbReference>
<dbReference type="InterPro" id="IPR043128">
    <property type="entry name" value="Rev_trsase/Diguanyl_cyclase"/>
</dbReference>
<dbReference type="GO" id="GO:0005886">
    <property type="term" value="C:plasma membrane"/>
    <property type="evidence" value="ECO:0007669"/>
    <property type="project" value="TreeGrafter"/>
</dbReference>
<dbReference type="FunFam" id="3.30.70.270:FF:000001">
    <property type="entry name" value="Diguanylate cyclase domain protein"/>
    <property type="match status" value="1"/>
</dbReference>
<dbReference type="PROSITE" id="PS50887">
    <property type="entry name" value="GGDEF"/>
    <property type="match status" value="1"/>
</dbReference>
<accession>A0A3D9HE11</accession>
<reference evidence="6 7" key="1">
    <citation type="submission" date="2018-07" db="EMBL/GenBank/DDBJ databases">
        <title>Genomic Encyclopedia of Type Strains, Phase III (KMG-III): the genomes of soil and plant-associated and newly described type strains.</title>
        <authorList>
            <person name="Whitman W."/>
        </authorList>
    </citation>
    <scope>NUCLEOTIDE SEQUENCE [LARGE SCALE GENOMIC DNA]</scope>
    <source>
        <strain evidence="6 7">CECT 8488</strain>
    </source>
</reference>